<reference evidence="1 2" key="1">
    <citation type="submission" date="2018-06" db="EMBL/GenBank/DDBJ databases">
        <authorList>
            <consortium name="Pathogen Informatics"/>
            <person name="Doyle S."/>
        </authorList>
    </citation>
    <scope>NUCLEOTIDE SEQUENCE [LARGE SCALE GENOMIC DNA]</scope>
    <source>
        <strain evidence="1 2">NCTC11685</strain>
    </source>
</reference>
<evidence type="ECO:0000313" key="2">
    <source>
        <dbReference type="Proteomes" id="UP000254863"/>
    </source>
</evidence>
<accession>A0A7H4N096</accession>
<gene>
    <name evidence="1" type="ORF">NCTC11685_00662</name>
</gene>
<organism evidence="1 2">
    <name type="scientific">Klebsiella michiganensis</name>
    <dbReference type="NCBI Taxonomy" id="1134687"/>
    <lineage>
        <taxon>Bacteria</taxon>
        <taxon>Pseudomonadati</taxon>
        <taxon>Pseudomonadota</taxon>
        <taxon>Gammaproteobacteria</taxon>
        <taxon>Enterobacterales</taxon>
        <taxon>Enterobacteriaceae</taxon>
        <taxon>Klebsiella/Raoultella group</taxon>
        <taxon>Klebsiella</taxon>
    </lineage>
</organism>
<sequence>MTSAKKRRASAQILGFKNRNGVAVIWVTVTQRAHAANFCLGHNFSRQLYRFCISNKHMMAGLIDSLHMIFTFRKDNPAHVSRISSHVVYFIKG</sequence>
<protein>
    <submittedName>
        <fullName evidence="1">Uncharacterized protein</fullName>
    </submittedName>
</protein>
<evidence type="ECO:0000313" key="1">
    <source>
        <dbReference type="EMBL" id="STV72581.1"/>
    </source>
</evidence>
<name>A0A7H4N096_9ENTR</name>
<proteinExistence type="predicted"/>
<dbReference type="AlphaFoldDB" id="A0A7H4N096"/>
<dbReference type="Proteomes" id="UP000254863">
    <property type="component" value="Unassembled WGS sequence"/>
</dbReference>
<dbReference type="EMBL" id="UGMS01000001">
    <property type="protein sequence ID" value="STV72581.1"/>
    <property type="molecule type" value="Genomic_DNA"/>
</dbReference>
<comment type="caution">
    <text evidence="1">The sequence shown here is derived from an EMBL/GenBank/DDBJ whole genome shotgun (WGS) entry which is preliminary data.</text>
</comment>